<name>A0ABT3ZNQ1_9BURK</name>
<proteinExistence type="predicted"/>
<evidence type="ECO:0000313" key="2">
    <source>
        <dbReference type="Proteomes" id="UP001082899"/>
    </source>
</evidence>
<evidence type="ECO:0008006" key="3">
    <source>
        <dbReference type="Google" id="ProtNLM"/>
    </source>
</evidence>
<keyword evidence="2" id="KW-1185">Reference proteome</keyword>
<dbReference type="Proteomes" id="UP001082899">
    <property type="component" value="Unassembled WGS sequence"/>
</dbReference>
<accession>A0ABT3ZNQ1</accession>
<dbReference type="RefSeq" id="WP_267848051.1">
    <property type="nucleotide sequence ID" value="NZ_JAPMXC010000002.1"/>
</dbReference>
<evidence type="ECO:0000313" key="1">
    <source>
        <dbReference type="EMBL" id="MCY0388181.1"/>
    </source>
</evidence>
<comment type="caution">
    <text evidence="1">The sequence shown here is derived from an EMBL/GenBank/DDBJ whole genome shotgun (WGS) entry which is preliminary data.</text>
</comment>
<reference evidence="1" key="1">
    <citation type="submission" date="2022-11" db="EMBL/GenBank/DDBJ databases">
        <title>Robbsia betulipollinis sp. nov., isolated from pollen of birch (Betula pendula).</title>
        <authorList>
            <person name="Shi H."/>
            <person name="Ambika Manirajan B."/>
            <person name="Ratering S."/>
            <person name="Geissler-Plaum R."/>
            <person name="Schnell S."/>
        </authorList>
    </citation>
    <scope>NUCLEOTIDE SEQUENCE</scope>
    <source>
        <strain evidence="1">Bb-Pol-6</strain>
    </source>
</reference>
<dbReference type="EMBL" id="JAPMXC010000002">
    <property type="protein sequence ID" value="MCY0388181.1"/>
    <property type="molecule type" value="Genomic_DNA"/>
</dbReference>
<gene>
    <name evidence="1" type="ORF">OVY01_13225</name>
</gene>
<protein>
    <recommendedName>
        <fullName evidence="3">Preprotein translocase subunit SecA</fullName>
    </recommendedName>
</protein>
<organism evidence="1 2">
    <name type="scientific">Robbsia betulipollinis</name>
    <dbReference type="NCBI Taxonomy" id="2981849"/>
    <lineage>
        <taxon>Bacteria</taxon>
        <taxon>Pseudomonadati</taxon>
        <taxon>Pseudomonadota</taxon>
        <taxon>Betaproteobacteria</taxon>
        <taxon>Burkholderiales</taxon>
        <taxon>Burkholderiaceae</taxon>
        <taxon>Robbsia</taxon>
    </lineage>
</organism>
<sequence length="67" mass="7514">MKKLLSHHEIAILLLLFNAPGQVSAHEPDAIALQQERLVRVEAMRGEEPRFSVTPEGVETLRRLGLT</sequence>